<dbReference type="AlphaFoldDB" id="A0A2T8HFR0"/>
<dbReference type="PROSITE" id="PS51257">
    <property type="entry name" value="PROKAR_LIPOPROTEIN"/>
    <property type="match status" value="1"/>
</dbReference>
<evidence type="ECO:0000313" key="3">
    <source>
        <dbReference type="Proteomes" id="UP000245627"/>
    </source>
</evidence>
<keyword evidence="3" id="KW-1185">Reference proteome</keyword>
<sequence>MITKQMRLLFLAFLCVNVLFSACSDKDSLAIDNTEEDSYKTGIDLSVSHTLTWERPWADEEFLMLGYGYDATGKFAHPSSVRAKVIDLNQLDESRIGVNRSTSNGPTPILTGSLEEFVRVKGAQANFNQDELSKYKNLFRGSFADKFAADKTHYPNLQYTYAYVSQQIVMRTVYFDTYHFDGISSEQLDAYVSPQFRQDILQMSADDIIIKYGTHVLQYAVLGKRADYLYRHSPYESHDAQYWFTRRIRENFNISPGIGVWPNNADAESPAKENLYVEVVDNTRPEHNAWMIDVTNYSGSPIEYDRFYGENNLDEATLIDIRFGMGRPGIIPIYEFVSDPLKKQEIKTAVDKYLSE</sequence>
<evidence type="ECO:0000256" key="1">
    <source>
        <dbReference type="SAM" id="SignalP"/>
    </source>
</evidence>
<evidence type="ECO:0000313" key="2">
    <source>
        <dbReference type="EMBL" id="PVH24244.1"/>
    </source>
</evidence>
<gene>
    <name evidence="2" type="ORF">DC487_14245</name>
</gene>
<feature type="chain" id="PRO_5015514761" description="MACPF domain-containing protein" evidence="1">
    <location>
        <begin position="22"/>
        <end position="356"/>
    </location>
</feature>
<name>A0A2T8HFR0_9SPHI</name>
<accession>A0A2T8HFR0</accession>
<protein>
    <recommendedName>
        <fullName evidence="4">MACPF domain-containing protein</fullName>
    </recommendedName>
</protein>
<keyword evidence="1" id="KW-0732">Signal</keyword>
<evidence type="ECO:0008006" key="4">
    <source>
        <dbReference type="Google" id="ProtNLM"/>
    </source>
</evidence>
<dbReference type="Proteomes" id="UP000245627">
    <property type="component" value="Unassembled WGS sequence"/>
</dbReference>
<feature type="signal peptide" evidence="1">
    <location>
        <begin position="1"/>
        <end position="21"/>
    </location>
</feature>
<reference evidence="2 3" key="1">
    <citation type="submission" date="2018-04" db="EMBL/GenBank/DDBJ databases">
        <title>Sphingobacterium cortibacter sp. nov.</title>
        <authorList>
            <person name="Li Y."/>
        </authorList>
    </citation>
    <scope>NUCLEOTIDE SEQUENCE [LARGE SCALE GENOMIC DNA]</scope>
    <source>
        <strain evidence="2 3">2c-3</strain>
    </source>
</reference>
<proteinExistence type="predicted"/>
<organism evidence="2 3">
    <name type="scientific">Sphingobacterium corticibacter</name>
    <dbReference type="NCBI Taxonomy" id="2171749"/>
    <lineage>
        <taxon>Bacteria</taxon>
        <taxon>Pseudomonadati</taxon>
        <taxon>Bacteroidota</taxon>
        <taxon>Sphingobacteriia</taxon>
        <taxon>Sphingobacteriales</taxon>
        <taxon>Sphingobacteriaceae</taxon>
        <taxon>Sphingobacterium</taxon>
    </lineage>
</organism>
<comment type="caution">
    <text evidence="2">The sequence shown here is derived from an EMBL/GenBank/DDBJ whole genome shotgun (WGS) entry which is preliminary data.</text>
</comment>
<dbReference type="EMBL" id="QDKG01000006">
    <property type="protein sequence ID" value="PVH24244.1"/>
    <property type="molecule type" value="Genomic_DNA"/>
</dbReference>